<dbReference type="SUPFAM" id="SSF90123">
    <property type="entry name" value="ABC transporter transmembrane region"/>
    <property type="match status" value="1"/>
</dbReference>
<keyword evidence="8 9" id="KW-0472">Membrane</keyword>
<evidence type="ECO:0000256" key="9">
    <source>
        <dbReference type="SAM" id="Phobius"/>
    </source>
</evidence>
<dbReference type="AlphaFoldDB" id="A0A9J7BI21"/>
<gene>
    <name evidence="12" type="ORF">MOP44_17945</name>
</gene>
<feature type="transmembrane region" description="Helical" evidence="9">
    <location>
        <begin position="164"/>
        <end position="182"/>
    </location>
</feature>
<feature type="transmembrane region" description="Helical" evidence="9">
    <location>
        <begin position="274"/>
        <end position="295"/>
    </location>
</feature>
<dbReference type="PROSITE" id="PS50893">
    <property type="entry name" value="ABC_TRANSPORTER_2"/>
    <property type="match status" value="1"/>
</dbReference>
<name>A0A9J7BI21_9BACT</name>
<evidence type="ECO:0000256" key="3">
    <source>
        <dbReference type="ARBA" id="ARBA00022475"/>
    </source>
</evidence>
<dbReference type="CDD" id="cd18550">
    <property type="entry name" value="ABC_6TM_exporter_like"/>
    <property type="match status" value="1"/>
</dbReference>
<dbReference type="InterPro" id="IPR039421">
    <property type="entry name" value="Type_1_exporter"/>
</dbReference>
<dbReference type="PROSITE" id="PS50929">
    <property type="entry name" value="ABC_TM1F"/>
    <property type="match status" value="1"/>
</dbReference>
<reference evidence="12" key="1">
    <citation type="submission" date="2021-04" db="EMBL/GenBank/DDBJ databases">
        <title>Phylogenetic analysis of Acidobacteriaceae.</title>
        <authorList>
            <person name="Qiu L."/>
            <person name="Zhang Q."/>
        </authorList>
    </citation>
    <scope>NUCLEOTIDE SEQUENCE</scope>
    <source>
        <strain evidence="12">DSM 25168</strain>
    </source>
</reference>
<dbReference type="KEGG" id="orp:MOP44_17945"/>
<dbReference type="Gene3D" id="3.40.50.300">
    <property type="entry name" value="P-loop containing nucleotide triphosphate hydrolases"/>
    <property type="match status" value="1"/>
</dbReference>
<keyword evidence="3" id="KW-1003">Cell membrane</keyword>
<dbReference type="InterPro" id="IPR003439">
    <property type="entry name" value="ABC_transporter-like_ATP-bd"/>
</dbReference>
<dbReference type="SUPFAM" id="SSF52540">
    <property type="entry name" value="P-loop containing nucleoside triphosphate hydrolases"/>
    <property type="match status" value="1"/>
</dbReference>
<dbReference type="GO" id="GO:0005524">
    <property type="term" value="F:ATP binding"/>
    <property type="evidence" value="ECO:0007669"/>
    <property type="project" value="UniProtKB-KW"/>
</dbReference>
<organism evidence="12 13">
    <name type="scientific">Occallatibacter riparius</name>
    <dbReference type="NCBI Taxonomy" id="1002689"/>
    <lineage>
        <taxon>Bacteria</taxon>
        <taxon>Pseudomonadati</taxon>
        <taxon>Acidobacteriota</taxon>
        <taxon>Terriglobia</taxon>
        <taxon>Terriglobales</taxon>
        <taxon>Acidobacteriaceae</taxon>
        <taxon>Occallatibacter</taxon>
    </lineage>
</organism>
<accession>A0A9J7BI21</accession>
<feature type="domain" description="ABC transporter" evidence="10">
    <location>
        <begin position="358"/>
        <end position="596"/>
    </location>
</feature>
<dbReference type="FunFam" id="3.40.50.300:FF:000221">
    <property type="entry name" value="Multidrug ABC transporter ATP-binding protein"/>
    <property type="match status" value="1"/>
</dbReference>
<evidence type="ECO:0000259" key="10">
    <source>
        <dbReference type="PROSITE" id="PS50893"/>
    </source>
</evidence>
<dbReference type="RefSeq" id="WP_260791632.1">
    <property type="nucleotide sequence ID" value="NZ_CP093313.1"/>
</dbReference>
<proteinExistence type="predicted"/>
<feature type="transmembrane region" description="Helical" evidence="9">
    <location>
        <begin position="60"/>
        <end position="81"/>
    </location>
</feature>
<protein>
    <submittedName>
        <fullName evidence="12">ABC transporter ATP-binding protein/permease</fullName>
    </submittedName>
</protein>
<evidence type="ECO:0000256" key="7">
    <source>
        <dbReference type="ARBA" id="ARBA00022989"/>
    </source>
</evidence>
<feature type="transmembrane region" description="Helical" evidence="9">
    <location>
        <begin position="245"/>
        <end position="268"/>
    </location>
</feature>
<dbReference type="Gene3D" id="1.20.1560.10">
    <property type="entry name" value="ABC transporter type 1, transmembrane domain"/>
    <property type="match status" value="1"/>
</dbReference>
<keyword evidence="7 9" id="KW-1133">Transmembrane helix</keyword>
<keyword evidence="2" id="KW-0813">Transport</keyword>
<sequence length="610" mass="66144">MKQKVKPGTAKRMLSYALPYTGLLALFLIVVIIDASIGIVNPLIYREVINEGILKGNAPLIVRLAIIVGGLGLFDGALGIAQTFLASKIGAEIVLSIRNRLFAHIQSMPLAFFTRTQTGALVSRLNTDVQGARTAFTDILSNVVGNLITVLLILGAMFVLSWRITLGALILLPIFVLPARYWGRKLQAITRETYDLAGNMNNLMVERFNVAGALLSKLFGRPEEDARVFNEKAQRVSDISIKLAIYGRLFFTALAVVATVASALAYGWGGVLAVHHVLDVGTVVAITALLARLYAPLVGLSNVQVSIMTALVSFERVFEVLDLKPMIQENPRALPIPAGPASIEFDRVSFRYPSAAEVSLASLEAVAVPDKRPQTTVLHEISFRIEPGQFVALVGPSGAGKTTITQLVPRLYDPQSGAVQISGIDVRELKLESLNRRIGVVTQDAHLFHDTIRANLLYAKPDASDQQIYAALRDAQILGLVESLPDKLDTMVGERGYRFSGGEKQRIAIARLLLKGPDIVILDEATAHLDSESEAAIQRALETALAGRTSIVIAHRLSTILKADEILVVQNGRIVQRGTHAALLAEPGIYTELYQRQFAEAGAKTHQPVV</sequence>
<dbReference type="PROSITE" id="PS00211">
    <property type="entry name" value="ABC_TRANSPORTER_1"/>
    <property type="match status" value="1"/>
</dbReference>
<evidence type="ECO:0000259" key="11">
    <source>
        <dbReference type="PROSITE" id="PS50929"/>
    </source>
</evidence>
<dbReference type="InterPro" id="IPR027417">
    <property type="entry name" value="P-loop_NTPase"/>
</dbReference>
<dbReference type="InterPro" id="IPR011527">
    <property type="entry name" value="ABC1_TM_dom"/>
</dbReference>
<keyword evidence="5" id="KW-0547">Nucleotide-binding</keyword>
<evidence type="ECO:0000313" key="12">
    <source>
        <dbReference type="EMBL" id="UWZ82448.1"/>
    </source>
</evidence>
<evidence type="ECO:0000313" key="13">
    <source>
        <dbReference type="Proteomes" id="UP001059380"/>
    </source>
</evidence>
<dbReference type="InterPro" id="IPR036640">
    <property type="entry name" value="ABC1_TM_sf"/>
</dbReference>
<comment type="subcellular location">
    <subcellularLocation>
        <location evidence="1">Cell membrane</location>
        <topology evidence="1">Multi-pass membrane protein</topology>
    </subcellularLocation>
</comment>
<dbReference type="Proteomes" id="UP001059380">
    <property type="component" value="Chromosome"/>
</dbReference>
<evidence type="ECO:0000256" key="5">
    <source>
        <dbReference type="ARBA" id="ARBA00022741"/>
    </source>
</evidence>
<dbReference type="EMBL" id="CP093313">
    <property type="protein sequence ID" value="UWZ82448.1"/>
    <property type="molecule type" value="Genomic_DNA"/>
</dbReference>
<dbReference type="GO" id="GO:0016887">
    <property type="term" value="F:ATP hydrolysis activity"/>
    <property type="evidence" value="ECO:0007669"/>
    <property type="project" value="InterPro"/>
</dbReference>
<evidence type="ECO:0000256" key="1">
    <source>
        <dbReference type="ARBA" id="ARBA00004651"/>
    </source>
</evidence>
<feature type="transmembrane region" description="Helical" evidence="9">
    <location>
        <begin position="139"/>
        <end position="158"/>
    </location>
</feature>
<dbReference type="Pfam" id="PF00664">
    <property type="entry name" value="ABC_membrane"/>
    <property type="match status" value="1"/>
</dbReference>
<evidence type="ECO:0000256" key="4">
    <source>
        <dbReference type="ARBA" id="ARBA00022692"/>
    </source>
</evidence>
<evidence type="ECO:0000256" key="8">
    <source>
        <dbReference type="ARBA" id="ARBA00023136"/>
    </source>
</evidence>
<evidence type="ECO:0000256" key="6">
    <source>
        <dbReference type="ARBA" id="ARBA00022840"/>
    </source>
</evidence>
<dbReference type="GO" id="GO:0015421">
    <property type="term" value="F:ABC-type oligopeptide transporter activity"/>
    <property type="evidence" value="ECO:0007669"/>
    <property type="project" value="TreeGrafter"/>
</dbReference>
<dbReference type="PANTHER" id="PTHR43394:SF1">
    <property type="entry name" value="ATP-BINDING CASSETTE SUB-FAMILY B MEMBER 10, MITOCHONDRIAL"/>
    <property type="match status" value="1"/>
</dbReference>
<keyword evidence="4 9" id="KW-0812">Transmembrane</keyword>
<keyword evidence="13" id="KW-1185">Reference proteome</keyword>
<keyword evidence="6 12" id="KW-0067">ATP-binding</keyword>
<evidence type="ECO:0000256" key="2">
    <source>
        <dbReference type="ARBA" id="ARBA00022448"/>
    </source>
</evidence>
<dbReference type="PANTHER" id="PTHR43394">
    <property type="entry name" value="ATP-DEPENDENT PERMEASE MDL1, MITOCHONDRIAL"/>
    <property type="match status" value="1"/>
</dbReference>
<dbReference type="InterPro" id="IPR003593">
    <property type="entry name" value="AAA+_ATPase"/>
</dbReference>
<feature type="domain" description="ABC transmembrane type-1" evidence="11">
    <location>
        <begin position="25"/>
        <end position="309"/>
    </location>
</feature>
<dbReference type="GO" id="GO:0005886">
    <property type="term" value="C:plasma membrane"/>
    <property type="evidence" value="ECO:0007669"/>
    <property type="project" value="UniProtKB-SubCell"/>
</dbReference>
<feature type="transmembrane region" description="Helical" evidence="9">
    <location>
        <begin position="20"/>
        <end position="40"/>
    </location>
</feature>
<dbReference type="SMART" id="SM00382">
    <property type="entry name" value="AAA"/>
    <property type="match status" value="1"/>
</dbReference>
<dbReference type="InterPro" id="IPR017871">
    <property type="entry name" value="ABC_transporter-like_CS"/>
</dbReference>
<dbReference type="Pfam" id="PF00005">
    <property type="entry name" value="ABC_tran"/>
    <property type="match status" value="1"/>
</dbReference>